<accession>A0A6M0RPA4</accession>
<organism evidence="1 2">
    <name type="scientific">Adonisia turfae CCMR0081</name>
    <dbReference type="NCBI Taxonomy" id="2292702"/>
    <lineage>
        <taxon>Bacteria</taxon>
        <taxon>Bacillati</taxon>
        <taxon>Cyanobacteriota</taxon>
        <taxon>Adonisia</taxon>
        <taxon>Adonisia turfae</taxon>
    </lineage>
</organism>
<dbReference type="AlphaFoldDB" id="A0A6M0RPA4"/>
<proteinExistence type="predicted"/>
<dbReference type="EMBL" id="QXHD01000004">
    <property type="protein sequence ID" value="NEZ58108.1"/>
    <property type="molecule type" value="Genomic_DNA"/>
</dbReference>
<dbReference type="Proteomes" id="UP000481033">
    <property type="component" value="Unassembled WGS sequence"/>
</dbReference>
<comment type="caution">
    <text evidence="1">The sequence shown here is derived from an EMBL/GenBank/DDBJ whole genome shotgun (WGS) entry which is preliminary data.</text>
</comment>
<gene>
    <name evidence="1" type="ORF">DXZ20_21160</name>
</gene>
<sequence>MCTICNIVQHYQKRRVVNILSTTQELPRTVLLNPSLSDMIQPRLAIDDSQLKPTVGAKPTAPTAN</sequence>
<keyword evidence="2" id="KW-1185">Reference proteome</keyword>
<evidence type="ECO:0000313" key="2">
    <source>
        <dbReference type="Proteomes" id="UP000481033"/>
    </source>
</evidence>
<protein>
    <submittedName>
        <fullName evidence="1">Uncharacterized protein</fullName>
    </submittedName>
</protein>
<dbReference type="RefSeq" id="WP_163671498.1">
    <property type="nucleotide sequence ID" value="NZ_QXHD01000004.1"/>
</dbReference>
<evidence type="ECO:0000313" key="1">
    <source>
        <dbReference type="EMBL" id="NEZ58108.1"/>
    </source>
</evidence>
<reference evidence="1 2" key="1">
    <citation type="journal article" date="2020" name="Microb. Ecol.">
        <title>Ecogenomics of the Marine Benthic Filamentous Cyanobacterium Adonisia.</title>
        <authorList>
            <person name="Walter J.M."/>
            <person name="Coutinho F.H."/>
            <person name="Leomil L."/>
            <person name="Hargreaves P.I."/>
            <person name="Campeao M.E."/>
            <person name="Vieira V.V."/>
            <person name="Silva B.S."/>
            <person name="Fistarol G.O."/>
            <person name="Salomon P.S."/>
            <person name="Sawabe T."/>
            <person name="Mino S."/>
            <person name="Hosokawa M."/>
            <person name="Miyashita H."/>
            <person name="Maruyama F."/>
            <person name="van Verk M.C."/>
            <person name="Dutilh B.E."/>
            <person name="Thompson C.C."/>
            <person name="Thompson F.L."/>
        </authorList>
    </citation>
    <scope>NUCLEOTIDE SEQUENCE [LARGE SCALE GENOMIC DNA]</scope>
    <source>
        <strain evidence="1 2">CCMR0081</strain>
    </source>
</reference>
<name>A0A6M0RPA4_9CYAN</name>